<evidence type="ECO:0000259" key="6">
    <source>
        <dbReference type="Pfam" id="PF01509"/>
    </source>
</evidence>
<evidence type="ECO:0000256" key="4">
    <source>
        <dbReference type="ARBA" id="ARBA00023235"/>
    </source>
</evidence>
<dbReference type="RefSeq" id="WP_138296078.1">
    <property type="nucleotide sequence ID" value="NZ_JACRSO010000002.1"/>
</dbReference>
<feature type="domain" description="Pseudouridine synthase II N-terminal" evidence="6">
    <location>
        <begin position="23"/>
        <end position="171"/>
    </location>
</feature>
<dbReference type="Pfam" id="PF01509">
    <property type="entry name" value="TruB_N"/>
    <property type="match status" value="1"/>
</dbReference>
<dbReference type="PANTHER" id="PTHR13767">
    <property type="entry name" value="TRNA-PSEUDOURIDINE SYNTHASE"/>
    <property type="match status" value="1"/>
</dbReference>
<dbReference type="EC" id="5.4.99.25" evidence="5"/>
<dbReference type="GO" id="GO:0160148">
    <property type="term" value="F:tRNA pseudouridine(55) synthase activity"/>
    <property type="evidence" value="ECO:0007669"/>
    <property type="project" value="UniProtKB-EC"/>
</dbReference>
<dbReference type="InterPro" id="IPR020103">
    <property type="entry name" value="PsdUridine_synth_cat_dom_sf"/>
</dbReference>
<dbReference type="Proteomes" id="UP000654279">
    <property type="component" value="Unassembled WGS sequence"/>
</dbReference>
<evidence type="ECO:0000256" key="2">
    <source>
        <dbReference type="ARBA" id="ARBA00005642"/>
    </source>
</evidence>
<evidence type="ECO:0000313" key="9">
    <source>
        <dbReference type="Proteomes" id="UP000654279"/>
    </source>
</evidence>
<feature type="active site" description="Nucleophile" evidence="5">
    <location>
        <position position="38"/>
    </location>
</feature>
<evidence type="ECO:0000313" key="8">
    <source>
        <dbReference type="EMBL" id="MBC8529006.1"/>
    </source>
</evidence>
<dbReference type="GO" id="GO:0031119">
    <property type="term" value="P:tRNA pseudouridine synthesis"/>
    <property type="evidence" value="ECO:0007669"/>
    <property type="project" value="UniProtKB-UniRule"/>
</dbReference>
<organism evidence="8 9">
    <name type="scientific">Luoshenia tenuis</name>
    <dbReference type="NCBI Taxonomy" id="2763654"/>
    <lineage>
        <taxon>Bacteria</taxon>
        <taxon>Bacillati</taxon>
        <taxon>Bacillota</taxon>
        <taxon>Clostridia</taxon>
        <taxon>Christensenellales</taxon>
        <taxon>Christensenellaceae</taxon>
        <taxon>Luoshenia</taxon>
    </lineage>
</organism>
<dbReference type="GO" id="GO:0003723">
    <property type="term" value="F:RNA binding"/>
    <property type="evidence" value="ECO:0007669"/>
    <property type="project" value="InterPro"/>
</dbReference>
<dbReference type="EMBL" id="JACRSO010000002">
    <property type="protein sequence ID" value="MBC8529006.1"/>
    <property type="molecule type" value="Genomic_DNA"/>
</dbReference>
<feature type="domain" description="tRNA pseudouridylate synthase B C-terminal" evidence="7">
    <location>
        <begin position="172"/>
        <end position="230"/>
    </location>
</feature>
<dbReference type="AlphaFoldDB" id="A0A926D091"/>
<comment type="similarity">
    <text evidence="2 5">Belongs to the pseudouridine synthase TruB family. Type 1 subfamily.</text>
</comment>
<dbReference type="PANTHER" id="PTHR13767:SF2">
    <property type="entry name" value="PSEUDOURIDYLATE SYNTHASE TRUB1"/>
    <property type="match status" value="1"/>
</dbReference>
<gene>
    <name evidence="5 8" type="primary">truB</name>
    <name evidence="8" type="ORF">H8699_06165</name>
</gene>
<proteinExistence type="inferred from homology"/>
<dbReference type="HAMAP" id="MF_01080">
    <property type="entry name" value="TruB_bact"/>
    <property type="match status" value="1"/>
</dbReference>
<evidence type="ECO:0000259" key="7">
    <source>
        <dbReference type="Pfam" id="PF16198"/>
    </source>
</evidence>
<dbReference type="CDD" id="cd02573">
    <property type="entry name" value="PseudoU_synth_EcTruB"/>
    <property type="match status" value="1"/>
</dbReference>
<dbReference type="GO" id="GO:1990481">
    <property type="term" value="P:mRNA pseudouridine synthesis"/>
    <property type="evidence" value="ECO:0007669"/>
    <property type="project" value="TreeGrafter"/>
</dbReference>
<comment type="catalytic activity">
    <reaction evidence="1 5">
        <text>uridine(55) in tRNA = pseudouridine(55) in tRNA</text>
        <dbReference type="Rhea" id="RHEA:42532"/>
        <dbReference type="Rhea" id="RHEA-COMP:10101"/>
        <dbReference type="Rhea" id="RHEA-COMP:10102"/>
        <dbReference type="ChEBI" id="CHEBI:65314"/>
        <dbReference type="ChEBI" id="CHEBI:65315"/>
        <dbReference type="EC" id="5.4.99.25"/>
    </reaction>
</comment>
<dbReference type="InterPro" id="IPR032819">
    <property type="entry name" value="TruB_C"/>
</dbReference>
<accession>A0A926D091</accession>
<protein>
    <recommendedName>
        <fullName evidence="5">tRNA pseudouridine synthase B</fullName>
        <ecNumber evidence="5">5.4.99.25</ecNumber>
    </recommendedName>
    <alternativeName>
        <fullName evidence="5">tRNA pseudouridine(55) synthase</fullName>
        <shortName evidence="5">Psi55 synthase</shortName>
    </alternativeName>
    <alternativeName>
        <fullName evidence="5">tRNA pseudouridylate synthase</fullName>
    </alternativeName>
    <alternativeName>
        <fullName evidence="5">tRNA-uridine isomerase</fullName>
    </alternativeName>
</protein>
<evidence type="ECO:0000256" key="5">
    <source>
        <dbReference type="HAMAP-Rule" id="MF_01080"/>
    </source>
</evidence>
<dbReference type="Pfam" id="PF16198">
    <property type="entry name" value="TruB_C_2"/>
    <property type="match status" value="1"/>
</dbReference>
<sequence length="304" mass="33174">MDGVINLLKPAGMTSSDAVMALRRLLGVRKIGHTGTLDPDAAGVLPVCIGKATRLFDYLMEHDKVYIGEVTLGAQTDTQDAAGQIVAQTGGRLPCGQFKALLPRFLGEIEQRPSAYSAIKIGGKRAYDLARKGAVVEIPSRRVRIDQIELLRCWEDRRYLLRVACSRGTYIRTLAADLGTAAGCGAYLSFLLRTRSGRFCIEDAVTLEEVDAAVKNGSMEDILLPMDYGVANFPAAVVAPKWKRRLQSGAKIDPAWLERPIENAATVRVYCDGEFYGMARPDTGKEKLWRFGAMLWSGGGEACV</sequence>
<name>A0A926D091_9FIRM</name>
<evidence type="ECO:0000256" key="1">
    <source>
        <dbReference type="ARBA" id="ARBA00000385"/>
    </source>
</evidence>
<dbReference type="Gene3D" id="3.30.2350.10">
    <property type="entry name" value="Pseudouridine synthase"/>
    <property type="match status" value="1"/>
</dbReference>
<reference evidence="8" key="1">
    <citation type="submission" date="2020-08" db="EMBL/GenBank/DDBJ databases">
        <title>Genome public.</title>
        <authorList>
            <person name="Liu C."/>
            <person name="Sun Q."/>
        </authorList>
    </citation>
    <scope>NUCLEOTIDE SEQUENCE</scope>
    <source>
        <strain evidence="8">NSJ-44</strain>
    </source>
</reference>
<dbReference type="InterPro" id="IPR014780">
    <property type="entry name" value="tRNA_psdUridine_synth_TruB"/>
</dbReference>
<evidence type="ECO:0000256" key="3">
    <source>
        <dbReference type="ARBA" id="ARBA00022694"/>
    </source>
</evidence>
<comment type="caution">
    <text evidence="8">The sequence shown here is derived from an EMBL/GenBank/DDBJ whole genome shotgun (WGS) entry which is preliminary data.</text>
</comment>
<dbReference type="InterPro" id="IPR002501">
    <property type="entry name" value="PsdUridine_synth_N"/>
</dbReference>
<dbReference type="FunFam" id="3.30.2350.10:FF:000011">
    <property type="entry name" value="tRNA pseudouridine synthase B"/>
    <property type="match status" value="1"/>
</dbReference>
<dbReference type="NCBIfam" id="TIGR00431">
    <property type="entry name" value="TruB"/>
    <property type="match status" value="1"/>
</dbReference>
<keyword evidence="4 5" id="KW-0413">Isomerase</keyword>
<dbReference type="SUPFAM" id="SSF55120">
    <property type="entry name" value="Pseudouridine synthase"/>
    <property type="match status" value="1"/>
</dbReference>
<keyword evidence="9" id="KW-1185">Reference proteome</keyword>
<keyword evidence="3 5" id="KW-0819">tRNA processing</keyword>
<comment type="function">
    <text evidence="5">Responsible for synthesis of pseudouridine from uracil-55 in the psi GC loop of transfer RNAs.</text>
</comment>